<dbReference type="EMBL" id="ML179280">
    <property type="protein sequence ID" value="THU92391.1"/>
    <property type="molecule type" value="Genomic_DNA"/>
</dbReference>
<dbReference type="Pfam" id="PF21294">
    <property type="entry name" value="Polysacc_lyase_14"/>
    <property type="match status" value="1"/>
</dbReference>
<feature type="domain" description="Polysaccharide lyase 14" evidence="1">
    <location>
        <begin position="47"/>
        <end position="119"/>
    </location>
</feature>
<proteinExistence type="predicted"/>
<keyword evidence="3" id="KW-1185">Reference proteome</keyword>
<dbReference type="AlphaFoldDB" id="A0A4S8LSU4"/>
<gene>
    <name evidence="2" type="ORF">K435DRAFT_780267</name>
</gene>
<dbReference type="PANTHER" id="PTHR40124">
    <property type="match status" value="1"/>
</dbReference>
<name>A0A4S8LSU4_DENBC</name>
<dbReference type="OrthoDB" id="3337916at2759"/>
<evidence type="ECO:0000259" key="1">
    <source>
        <dbReference type="Pfam" id="PF21294"/>
    </source>
</evidence>
<dbReference type="PANTHER" id="PTHR40124:SF1">
    <property type="entry name" value="DISAGGREGATASE RELATED REPEAT PROTEIN"/>
    <property type="match status" value="1"/>
</dbReference>
<evidence type="ECO:0000313" key="3">
    <source>
        <dbReference type="Proteomes" id="UP000297245"/>
    </source>
</evidence>
<reference evidence="2 3" key="1">
    <citation type="journal article" date="2019" name="Nat. Ecol. Evol.">
        <title>Megaphylogeny resolves global patterns of mushroom evolution.</title>
        <authorList>
            <person name="Varga T."/>
            <person name="Krizsan K."/>
            <person name="Foldi C."/>
            <person name="Dima B."/>
            <person name="Sanchez-Garcia M."/>
            <person name="Sanchez-Ramirez S."/>
            <person name="Szollosi G.J."/>
            <person name="Szarkandi J.G."/>
            <person name="Papp V."/>
            <person name="Albert L."/>
            <person name="Andreopoulos W."/>
            <person name="Angelini C."/>
            <person name="Antonin V."/>
            <person name="Barry K.W."/>
            <person name="Bougher N.L."/>
            <person name="Buchanan P."/>
            <person name="Buyck B."/>
            <person name="Bense V."/>
            <person name="Catcheside P."/>
            <person name="Chovatia M."/>
            <person name="Cooper J."/>
            <person name="Damon W."/>
            <person name="Desjardin D."/>
            <person name="Finy P."/>
            <person name="Geml J."/>
            <person name="Haridas S."/>
            <person name="Hughes K."/>
            <person name="Justo A."/>
            <person name="Karasinski D."/>
            <person name="Kautmanova I."/>
            <person name="Kiss B."/>
            <person name="Kocsube S."/>
            <person name="Kotiranta H."/>
            <person name="LaButti K.M."/>
            <person name="Lechner B.E."/>
            <person name="Liimatainen K."/>
            <person name="Lipzen A."/>
            <person name="Lukacs Z."/>
            <person name="Mihaltcheva S."/>
            <person name="Morgado L.N."/>
            <person name="Niskanen T."/>
            <person name="Noordeloos M.E."/>
            <person name="Ohm R.A."/>
            <person name="Ortiz-Santana B."/>
            <person name="Ovrebo C."/>
            <person name="Racz N."/>
            <person name="Riley R."/>
            <person name="Savchenko A."/>
            <person name="Shiryaev A."/>
            <person name="Soop K."/>
            <person name="Spirin V."/>
            <person name="Szebenyi C."/>
            <person name="Tomsovsky M."/>
            <person name="Tulloss R.E."/>
            <person name="Uehling J."/>
            <person name="Grigoriev I.V."/>
            <person name="Vagvolgyi C."/>
            <person name="Papp T."/>
            <person name="Martin F.M."/>
            <person name="Miettinen O."/>
            <person name="Hibbett D.S."/>
            <person name="Nagy L.G."/>
        </authorList>
    </citation>
    <scope>NUCLEOTIDE SEQUENCE [LARGE SCALE GENOMIC DNA]</scope>
    <source>
        <strain evidence="2 3">CBS 962.96</strain>
    </source>
</reference>
<accession>A0A4S8LSU4</accession>
<organism evidence="2 3">
    <name type="scientific">Dendrothele bispora (strain CBS 962.96)</name>
    <dbReference type="NCBI Taxonomy" id="1314807"/>
    <lineage>
        <taxon>Eukaryota</taxon>
        <taxon>Fungi</taxon>
        <taxon>Dikarya</taxon>
        <taxon>Basidiomycota</taxon>
        <taxon>Agaricomycotina</taxon>
        <taxon>Agaricomycetes</taxon>
        <taxon>Agaricomycetidae</taxon>
        <taxon>Agaricales</taxon>
        <taxon>Agaricales incertae sedis</taxon>
        <taxon>Dendrothele</taxon>
    </lineage>
</organism>
<sequence length="180" mass="20115">MLFPVPDFSKSWTTCSDSSDALPLDDETLVVSTDKKDLPHNYGTFEGKNTMKAVFPKGSYIPSKDPPGGLSFYASGPEEVDLTTAKEATFGYSVFFPDDFEYVKGGKLPGLWWIQKVKGSTGIRRIEQKFGEHWMDSDEGRIRGIIMQTFLEVSCSPDYASPKDQSIYFGDFSMAITEEL</sequence>
<evidence type="ECO:0000313" key="2">
    <source>
        <dbReference type="EMBL" id="THU92391.1"/>
    </source>
</evidence>
<dbReference type="InterPro" id="IPR048958">
    <property type="entry name" value="Polysacc_lyase_14"/>
</dbReference>
<dbReference type="Proteomes" id="UP000297245">
    <property type="component" value="Unassembled WGS sequence"/>
</dbReference>
<dbReference type="Gene3D" id="2.60.120.200">
    <property type="match status" value="1"/>
</dbReference>
<protein>
    <recommendedName>
        <fullName evidence="1">Polysaccharide lyase 14 domain-containing protein</fullName>
    </recommendedName>
</protein>